<dbReference type="GO" id="GO:0006281">
    <property type="term" value="P:DNA repair"/>
    <property type="evidence" value="ECO:0007669"/>
    <property type="project" value="UniProtKB-UniRule"/>
</dbReference>
<dbReference type="InterPro" id="IPR013849">
    <property type="entry name" value="DNA_helicase_Holl-junc_RuvA_I"/>
</dbReference>
<dbReference type="Gene3D" id="2.40.50.140">
    <property type="entry name" value="Nucleic acid-binding proteins"/>
    <property type="match status" value="1"/>
</dbReference>
<dbReference type="InterPro" id="IPR010994">
    <property type="entry name" value="RuvA_2-like"/>
</dbReference>
<evidence type="ECO:0000313" key="9">
    <source>
        <dbReference type="Proteomes" id="UP000003093"/>
    </source>
</evidence>
<keyword evidence="4 6" id="KW-0233">DNA recombination</keyword>
<dbReference type="Pfam" id="PF07499">
    <property type="entry name" value="RuvA_C"/>
    <property type="match status" value="1"/>
</dbReference>
<keyword evidence="2 6" id="KW-0227">DNA damage</keyword>
<reference evidence="8 9" key="1">
    <citation type="journal article" date="2012" name="MBio">
        <title>Identification of a highly transmissible animal-independent Staphylococcus aureus ST398 clone with distinct genomic and cell adhesion properties.</title>
        <authorList>
            <person name="Uhlemann A.C."/>
            <person name="Porcella S.F."/>
            <person name="Trivedi S."/>
            <person name="Sullivan S.B."/>
            <person name="Hafer C."/>
            <person name="Kennedy A.D."/>
            <person name="Barbian K.D."/>
            <person name="McCarthy A.J."/>
            <person name="Street C."/>
            <person name="Hirschberg D.L."/>
            <person name="Lipkin W.I."/>
            <person name="Lindsay J.A."/>
            <person name="DeLeo F.R."/>
            <person name="Lowy F.D."/>
        </authorList>
    </citation>
    <scope>NUCLEOTIDE SEQUENCE [LARGE SCALE GENOMIC DNA]</scope>
    <source>
        <strain evidence="8 9">DR10</strain>
    </source>
</reference>
<evidence type="ECO:0000256" key="3">
    <source>
        <dbReference type="ARBA" id="ARBA00023125"/>
    </source>
</evidence>
<dbReference type="NCBIfam" id="TIGR00084">
    <property type="entry name" value="ruvA"/>
    <property type="match status" value="1"/>
</dbReference>
<keyword evidence="3 6" id="KW-0238">DNA-binding</keyword>
<sequence length="203" mass="22604">MPIMYAYVKGKLTHLYPTHVVVETAGVGYEIQTPNSYRFQKHLDHEVLIHTSLIVREDAQLLYGFSSEEEKDMFLSLIKVTGIGPKSALAILATSTPNEVKRAIENENDTYLTKFPGIGKKTARQIVLDLKGKVKITEEDSDSLLQVDATSTVQDQFVQEAMLALEALGYSKRELAKVEKTLNKNKYDSVDEAVKAGLQLVVS</sequence>
<comment type="function">
    <text evidence="6">The RuvA-RuvB-RuvC complex processes Holliday junction (HJ) DNA during genetic recombination and DNA repair, while the RuvA-RuvB complex plays an important role in the rescue of blocked DNA replication forks via replication fork reversal (RFR). RuvA specifically binds to HJ cruciform DNA, conferring on it an open structure. The RuvB hexamer acts as an ATP-dependent pump, pulling dsDNA into and through the RuvAB complex. HJ branch migration allows RuvC to scan DNA until it finds its consensus sequence, where it cleaves and resolves the cruciform DNA.</text>
</comment>
<dbReference type="InterPro" id="IPR012340">
    <property type="entry name" value="NA-bd_OB-fold"/>
</dbReference>
<evidence type="ECO:0000256" key="4">
    <source>
        <dbReference type="ARBA" id="ARBA00023172"/>
    </source>
</evidence>
<keyword evidence="1 6" id="KW-0963">Cytoplasm</keyword>
<evidence type="ECO:0000256" key="1">
    <source>
        <dbReference type="ARBA" id="ARBA00022490"/>
    </source>
</evidence>
<dbReference type="InterPro" id="IPR003583">
    <property type="entry name" value="Hlx-hairpin-Hlx_DNA-bd_motif"/>
</dbReference>
<dbReference type="InterPro" id="IPR036267">
    <property type="entry name" value="RuvA_C_sf"/>
</dbReference>
<evidence type="ECO:0000313" key="8">
    <source>
        <dbReference type="EMBL" id="EIA15425.1"/>
    </source>
</evidence>
<dbReference type="Gene3D" id="1.10.8.10">
    <property type="entry name" value="DNA helicase RuvA subunit, C-terminal domain"/>
    <property type="match status" value="1"/>
</dbReference>
<comment type="subcellular location">
    <subcellularLocation>
        <location evidence="6">Cytoplasm</location>
    </subcellularLocation>
</comment>
<comment type="similarity">
    <text evidence="6">Belongs to the RuvA family.</text>
</comment>
<gene>
    <name evidence="6" type="primary">ruvA</name>
    <name evidence="8" type="ORF">ST398NM02_1705</name>
</gene>
<dbReference type="Pfam" id="PF01330">
    <property type="entry name" value="RuvA_N"/>
    <property type="match status" value="1"/>
</dbReference>
<dbReference type="GO" id="GO:0000400">
    <property type="term" value="F:four-way junction DNA binding"/>
    <property type="evidence" value="ECO:0007669"/>
    <property type="project" value="UniProtKB-UniRule"/>
</dbReference>
<dbReference type="CDD" id="cd14332">
    <property type="entry name" value="UBA_RuvA_C"/>
    <property type="match status" value="1"/>
</dbReference>
<evidence type="ECO:0000259" key="7">
    <source>
        <dbReference type="SMART" id="SM00278"/>
    </source>
</evidence>
<organism evidence="8 9">
    <name type="scientific">Staphylococcus aureus subsp. aureus DR10</name>
    <dbReference type="NCBI Taxonomy" id="1155079"/>
    <lineage>
        <taxon>Bacteria</taxon>
        <taxon>Bacillati</taxon>
        <taxon>Bacillota</taxon>
        <taxon>Bacilli</taxon>
        <taxon>Bacillales</taxon>
        <taxon>Staphylococcaceae</taxon>
        <taxon>Staphylococcus</taxon>
    </lineage>
</organism>
<evidence type="ECO:0000256" key="6">
    <source>
        <dbReference type="HAMAP-Rule" id="MF_00031"/>
    </source>
</evidence>
<feature type="region of interest" description="Domain III" evidence="6">
    <location>
        <begin position="158"/>
        <end position="203"/>
    </location>
</feature>
<comment type="caution">
    <text evidence="6">Lacks conserved residue(s) required for the propagation of feature annotation.</text>
</comment>
<dbReference type="HAMAP" id="MF_00031">
    <property type="entry name" value="DNA_HJ_migration_RuvA"/>
    <property type="match status" value="1"/>
</dbReference>
<dbReference type="InterPro" id="IPR011114">
    <property type="entry name" value="RuvA_C"/>
</dbReference>
<accession>A0ABC9Q584</accession>
<comment type="subunit">
    <text evidence="6">Homotetramer. Forms an RuvA(8)-RuvB(12)-Holliday junction (HJ) complex. HJ DNA is sandwiched between 2 RuvA tetramers; dsDNA enters through RuvA and exits via RuvB. An RuvB hexamer assembles on each DNA strand where it exits the tetramer. Each RuvB hexamer is contacted by two RuvA subunits (via domain III) on 2 adjacent RuvB subunits; this complex drives branch migration. In the full resolvosome a probable DNA-RuvA(4)-RuvB(12)-RuvC(2) complex forms which resolves the HJ.</text>
</comment>
<feature type="domain" description="Helix-hairpin-helix DNA-binding motif class 1" evidence="7">
    <location>
        <begin position="110"/>
        <end position="129"/>
    </location>
</feature>
<name>A0ABC9Q584_STAA5</name>
<dbReference type="Pfam" id="PF14520">
    <property type="entry name" value="HHH_5"/>
    <property type="match status" value="1"/>
</dbReference>
<dbReference type="InterPro" id="IPR000085">
    <property type="entry name" value="RuvA"/>
</dbReference>
<proteinExistence type="inferred from homology"/>
<dbReference type="SUPFAM" id="SSF47781">
    <property type="entry name" value="RuvA domain 2-like"/>
    <property type="match status" value="1"/>
</dbReference>
<keyword evidence="5 6" id="KW-0234">DNA repair</keyword>
<dbReference type="SMART" id="SM00278">
    <property type="entry name" value="HhH1"/>
    <property type="match status" value="2"/>
</dbReference>
<dbReference type="SUPFAM" id="SSF46929">
    <property type="entry name" value="DNA helicase RuvA subunit, C-terminal domain"/>
    <property type="match status" value="1"/>
</dbReference>
<protein>
    <recommendedName>
        <fullName evidence="6">Holliday junction branch migration complex subunit RuvA</fullName>
    </recommendedName>
</protein>
<dbReference type="GO" id="GO:0048476">
    <property type="term" value="C:Holliday junction resolvase complex"/>
    <property type="evidence" value="ECO:0007669"/>
    <property type="project" value="UniProtKB-UniRule"/>
</dbReference>
<evidence type="ECO:0000256" key="2">
    <source>
        <dbReference type="ARBA" id="ARBA00022763"/>
    </source>
</evidence>
<dbReference type="GO" id="GO:0006310">
    <property type="term" value="P:DNA recombination"/>
    <property type="evidence" value="ECO:0007669"/>
    <property type="project" value="UniProtKB-UniRule"/>
</dbReference>
<dbReference type="AlphaFoldDB" id="A0ABC9Q584"/>
<comment type="caution">
    <text evidence="8">The sequence shown here is derived from an EMBL/GenBank/DDBJ whole genome shotgun (WGS) entry which is preliminary data.</text>
</comment>
<dbReference type="Gene3D" id="1.10.150.20">
    <property type="entry name" value="5' to 3' exonuclease, C-terminal subdomain"/>
    <property type="match status" value="1"/>
</dbReference>
<dbReference type="SUPFAM" id="SSF50249">
    <property type="entry name" value="Nucleic acid-binding proteins"/>
    <property type="match status" value="1"/>
</dbReference>
<feature type="domain" description="Helix-hairpin-helix DNA-binding motif class 1" evidence="7">
    <location>
        <begin position="75"/>
        <end position="94"/>
    </location>
</feature>
<dbReference type="EMBL" id="AIDT01000001">
    <property type="protein sequence ID" value="EIA15425.1"/>
    <property type="molecule type" value="Genomic_DNA"/>
</dbReference>
<dbReference type="Proteomes" id="UP000003093">
    <property type="component" value="Unassembled WGS sequence"/>
</dbReference>
<comment type="domain">
    <text evidence="6">Has three domains with a flexible linker between the domains II and III and assumes an 'L' shape. Domain III is highly mobile and contacts RuvB.</text>
</comment>
<evidence type="ECO:0000256" key="5">
    <source>
        <dbReference type="ARBA" id="ARBA00023204"/>
    </source>
</evidence>
<dbReference type="GO" id="GO:0005737">
    <property type="term" value="C:cytoplasm"/>
    <property type="evidence" value="ECO:0007669"/>
    <property type="project" value="UniProtKB-SubCell"/>
</dbReference>